<dbReference type="EMBL" id="NWQG01000116">
    <property type="protein sequence ID" value="PDQ19641.1"/>
    <property type="molecule type" value="Genomic_DNA"/>
</dbReference>
<evidence type="ECO:0000313" key="1">
    <source>
        <dbReference type="EMBL" id="PDQ19641.1"/>
    </source>
</evidence>
<dbReference type="Proteomes" id="UP000219182">
    <property type="component" value="Unassembled WGS sequence"/>
</dbReference>
<dbReference type="InterPro" id="IPR029069">
    <property type="entry name" value="HotDog_dom_sf"/>
</dbReference>
<reference evidence="1 2" key="1">
    <citation type="submission" date="2017-09" db="EMBL/GenBank/DDBJ databases">
        <title>Mesorhizobum sanjuanii sp. nov. isolated from nodules of Lotus tenuis in saline-alkaline lowlands of Flooding Pampa.</title>
        <authorList>
            <person name="Sannazzaro A.I."/>
            <person name="Torres Tejerizo G.A."/>
            <person name="Fontana F."/>
            <person name="Cumpa Velazquez L.M."/>
            <person name="Hansen L."/>
            <person name="Pistorio M."/>
            <person name="Estrella M.J."/>
        </authorList>
    </citation>
    <scope>NUCLEOTIDE SEQUENCE [LARGE SCALE GENOMIC DNA]</scope>
    <source>
        <strain evidence="1 2">BSA136</strain>
    </source>
</reference>
<name>A0A2A6FDD1_9HYPH</name>
<comment type="caution">
    <text evidence="1">The sequence shown here is derived from an EMBL/GenBank/DDBJ whole genome shotgun (WGS) entry which is preliminary data.</text>
</comment>
<sequence>MMSDLPTCLELTAVLDPRPKYRGTSHEDSTARAMGFRAALLPGVFVYGHATRLAVIGWGEDWLGRGRARVRFRRPVYDGDPLVVERGPLLRDEVGISATVTVTNPQTHEVVLDGFIGLADRSPAPPSDLPILPTLDPKVTINPGVVTQGLNLGSSETPLDRETVVESLTDFHETETIFVDRGLIHSGCLIRKTMGDALANLILPMPVIFAGVEVQHLVPAPMGDRYRTSSRIVRAWEGKGKHYFETEEWLLAGGRPVARHIRQNLYAMN</sequence>
<organism evidence="1 2">
    <name type="scientific">Mesorhizobium sanjuanii</name>
    <dbReference type="NCBI Taxonomy" id="2037900"/>
    <lineage>
        <taxon>Bacteria</taxon>
        <taxon>Pseudomonadati</taxon>
        <taxon>Pseudomonadota</taxon>
        <taxon>Alphaproteobacteria</taxon>
        <taxon>Hyphomicrobiales</taxon>
        <taxon>Phyllobacteriaceae</taxon>
        <taxon>Mesorhizobium</taxon>
    </lineage>
</organism>
<dbReference type="AlphaFoldDB" id="A0A2A6FDD1"/>
<keyword evidence="2" id="KW-1185">Reference proteome</keyword>
<protein>
    <recommendedName>
        <fullName evidence="3">MaoC-like domain-containing protein</fullName>
    </recommendedName>
</protein>
<dbReference type="Gene3D" id="3.10.129.10">
    <property type="entry name" value="Hotdog Thioesterase"/>
    <property type="match status" value="1"/>
</dbReference>
<evidence type="ECO:0008006" key="3">
    <source>
        <dbReference type="Google" id="ProtNLM"/>
    </source>
</evidence>
<proteinExistence type="predicted"/>
<gene>
    <name evidence="1" type="ORF">CN311_18460</name>
</gene>
<dbReference type="SUPFAM" id="SSF54637">
    <property type="entry name" value="Thioesterase/thiol ester dehydrase-isomerase"/>
    <property type="match status" value="2"/>
</dbReference>
<evidence type="ECO:0000313" key="2">
    <source>
        <dbReference type="Proteomes" id="UP000219182"/>
    </source>
</evidence>
<accession>A0A2A6FDD1</accession>